<sequence length="377" mass="40456">MTADPDVAATRAEAEGMPHPPLLVLDALAAYLAETGLGDDVRAWRRIGDGHSNVTYLIDVGTRSLVLRRGPRPPLPPTTHDMLREARVQRLLRDAGIPVPQILAVCDDSAVLGVPFYVMEHLDGDVITDALPAALDGETERRGVAEATIDALADLHAVDVSVPPLATLGRPEGYLARQVERFASLWGTVSRRDIPAVETLAGWLGANLPASARTSVVHGDYRIGNLMFRRQAPATVEAILDWEMATLGDPLADLGYFVATYAEPGAATTPLELTPVTRLSGFPGRTGLVARYVDRTGADVRALEWYQTLALWKAAVFCEAIHTRWLDGERPGDAFAPTLERGVPALLREAARVAGVTADPAPAGDPRSRPRPSGTAR</sequence>
<dbReference type="InterPro" id="IPR041726">
    <property type="entry name" value="ACAD10_11_N"/>
</dbReference>
<dbReference type="RefSeq" id="WP_397556798.1">
    <property type="nucleotide sequence ID" value="NZ_JBIQWL010000004.1"/>
</dbReference>
<evidence type="ECO:0000259" key="2">
    <source>
        <dbReference type="Pfam" id="PF01636"/>
    </source>
</evidence>
<dbReference type="CDD" id="cd05154">
    <property type="entry name" value="ACAD10_11_N-like"/>
    <property type="match status" value="1"/>
</dbReference>
<dbReference type="Proteomes" id="UP001610861">
    <property type="component" value="Unassembled WGS sequence"/>
</dbReference>
<protein>
    <submittedName>
        <fullName evidence="3">Phosphotransferase family protein</fullName>
    </submittedName>
</protein>
<dbReference type="PANTHER" id="PTHR47829:SF1">
    <property type="entry name" value="HAD FAMILY PHOSPHATASE"/>
    <property type="match status" value="1"/>
</dbReference>
<evidence type="ECO:0000313" key="4">
    <source>
        <dbReference type="Proteomes" id="UP001610861"/>
    </source>
</evidence>
<dbReference type="Gene3D" id="3.30.200.20">
    <property type="entry name" value="Phosphorylase Kinase, domain 1"/>
    <property type="match status" value="1"/>
</dbReference>
<dbReference type="EMBL" id="JBIQWL010000004">
    <property type="protein sequence ID" value="MFH8251348.1"/>
    <property type="molecule type" value="Genomic_DNA"/>
</dbReference>
<evidence type="ECO:0000256" key="1">
    <source>
        <dbReference type="SAM" id="MobiDB-lite"/>
    </source>
</evidence>
<reference evidence="3 4" key="1">
    <citation type="submission" date="2024-09" db="EMBL/GenBank/DDBJ databases">
        <authorList>
            <person name="Pan X."/>
        </authorList>
    </citation>
    <scope>NUCLEOTIDE SEQUENCE [LARGE SCALE GENOMIC DNA]</scope>
    <source>
        <strain evidence="3 4">B2969</strain>
    </source>
</reference>
<proteinExistence type="predicted"/>
<gene>
    <name evidence="3" type="ORF">ACH3VR_13330</name>
</gene>
<keyword evidence="4" id="KW-1185">Reference proteome</keyword>
<accession>A0ABW7Q936</accession>
<dbReference type="Gene3D" id="3.90.1200.10">
    <property type="match status" value="1"/>
</dbReference>
<organism evidence="3 4">
    <name type="scientific">Microbacterium alkaliflavum</name>
    <dbReference type="NCBI Taxonomy" id="3248839"/>
    <lineage>
        <taxon>Bacteria</taxon>
        <taxon>Bacillati</taxon>
        <taxon>Actinomycetota</taxon>
        <taxon>Actinomycetes</taxon>
        <taxon>Micrococcales</taxon>
        <taxon>Microbacteriaceae</taxon>
        <taxon>Microbacterium</taxon>
    </lineage>
</organism>
<dbReference type="InterPro" id="IPR052898">
    <property type="entry name" value="ACAD10-like"/>
</dbReference>
<dbReference type="InterPro" id="IPR011009">
    <property type="entry name" value="Kinase-like_dom_sf"/>
</dbReference>
<dbReference type="SUPFAM" id="SSF56112">
    <property type="entry name" value="Protein kinase-like (PK-like)"/>
    <property type="match status" value="1"/>
</dbReference>
<feature type="domain" description="Aminoglycoside phosphotransferase" evidence="2">
    <location>
        <begin position="44"/>
        <end position="264"/>
    </location>
</feature>
<dbReference type="PANTHER" id="PTHR47829">
    <property type="entry name" value="HYDROLASE, PUTATIVE (AFU_ORTHOLOGUE AFUA_1G12880)-RELATED"/>
    <property type="match status" value="1"/>
</dbReference>
<dbReference type="InterPro" id="IPR002575">
    <property type="entry name" value="Aminoglycoside_PTrfase"/>
</dbReference>
<evidence type="ECO:0000313" key="3">
    <source>
        <dbReference type="EMBL" id="MFH8251348.1"/>
    </source>
</evidence>
<feature type="region of interest" description="Disordered" evidence="1">
    <location>
        <begin position="354"/>
        <end position="377"/>
    </location>
</feature>
<name>A0ABW7Q936_9MICO</name>
<dbReference type="Pfam" id="PF01636">
    <property type="entry name" value="APH"/>
    <property type="match status" value="1"/>
</dbReference>
<comment type="caution">
    <text evidence="3">The sequence shown here is derived from an EMBL/GenBank/DDBJ whole genome shotgun (WGS) entry which is preliminary data.</text>
</comment>